<comment type="caution">
    <text evidence="1">The sequence shown here is derived from an EMBL/GenBank/DDBJ whole genome shotgun (WGS) entry which is preliminary data.</text>
</comment>
<name>A0A4S3J014_9EURO</name>
<dbReference type="Proteomes" id="UP000308092">
    <property type="component" value="Unassembled WGS sequence"/>
</dbReference>
<accession>A0A4S3J014</accession>
<protein>
    <submittedName>
        <fullName evidence="1">Uncharacterized protein</fullName>
    </submittedName>
</protein>
<gene>
    <name evidence="1" type="ORF">EYZ11_012618</name>
</gene>
<keyword evidence="2" id="KW-1185">Reference proteome</keyword>
<dbReference type="AlphaFoldDB" id="A0A4S3J014"/>
<evidence type="ECO:0000313" key="2">
    <source>
        <dbReference type="Proteomes" id="UP000308092"/>
    </source>
</evidence>
<reference evidence="1 2" key="1">
    <citation type="submission" date="2019-03" db="EMBL/GenBank/DDBJ databases">
        <title>The genome sequence of a newly discovered highly antifungal drug resistant Aspergillus species, Aspergillus tanneri NIH 1004.</title>
        <authorList>
            <person name="Mounaud S."/>
            <person name="Singh I."/>
            <person name="Joardar V."/>
            <person name="Pakala S."/>
            <person name="Pakala S."/>
            <person name="Venepally P."/>
            <person name="Hoover J."/>
            <person name="Nierman W."/>
            <person name="Chung J."/>
            <person name="Losada L."/>
        </authorList>
    </citation>
    <scope>NUCLEOTIDE SEQUENCE [LARGE SCALE GENOMIC DNA]</scope>
    <source>
        <strain evidence="1 2">NIH1004</strain>
    </source>
</reference>
<proteinExistence type="predicted"/>
<dbReference type="EMBL" id="SOSA01000990">
    <property type="protein sequence ID" value="THC87935.1"/>
    <property type="molecule type" value="Genomic_DNA"/>
</dbReference>
<sequence>MHADSPAVSDAVTCTHPSGGYNFREIVYERKVRILGPHATTAALPSGWGIRR</sequence>
<dbReference type="VEuPathDB" id="FungiDB:EYZ11_012618"/>
<evidence type="ECO:0000313" key="1">
    <source>
        <dbReference type="EMBL" id="THC87935.1"/>
    </source>
</evidence>
<organism evidence="1 2">
    <name type="scientific">Aspergillus tanneri</name>
    <dbReference type="NCBI Taxonomy" id="1220188"/>
    <lineage>
        <taxon>Eukaryota</taxon>
        <taxon>Fungi</taxon>
        <taxon>Dikarya</taxon>
        <taxon>Ascomycota</taxon>
        <taxon>Pezizomycotina</taxon>
        <taxon>Eurotiomycetes</taxon>
        <taxon>Eurotiomycetidae</taxon>
        <taxon>Eurotiales</taxon>
        <taxon>Aspergillaceae</taxon>
        <taxon>Aspergillus</taxon>
        <taxon>Aspergillus subgen. Circumdati</taxon>
    </lineage>
</organism>